<organism evidence="5 6">
    <name type="scientific">Elysia marginata</name>
    <dbReference type="NCBI Taxonomy" id="1093978"/>
    <lineage>
        <taxon>Eukaryota</taxon>
        <taxon>Metazoa</taxon>
        <taxon>Spiralia</taxon>
        <taxon>Lophotrochozoa</taxon>
        <taxon>Mollusca</taxon>
        <taxon>Gastropoda</taxon>
        <taxon>Heterobranchia</taxon>
        <taxon>Euthyneura</taxon>
        <taxon>Panpulmonata</taxon>
        <taxon>Sacoglossa</taxon>
        <taxon>Placobranchoidea</taxon>
        <taxon>Plakobranchidae</taxon>
        <taxon>Elysia</taxon>
    </lineage>
</organism>
<dbReference type="EMBL" id="BMAT01005195">
    <property type="protein sequence ID" value="GFR88948.1"/>
    <property type="molecule type" value="Genomic_DNA"/>
</dbReference>
<protein>
    <recommendedName>
        <fullName evidence="4">mRNA cap 0 methyltransferase domain-containing protein</fullName>
    </recommendedName>
</protein>
<evidence type="ECO:0000259" key="4">
    <source>
        <dbReference type="PROSITE" id="PS51562"/>
    </source>
</evidence>
<evidence type="ECO:0000313" key="6">
    <source>
        <dbReference type="Proteomes" id="UP000762676"/>
    </source>
</evidence>
<reference evidence="5 6" key="1">
    <citation type="journal article" date="2021" name="Elife">
        <title>Chloroplast acquisition without the gene transfer in kleptoplastic sea slugs, Plakobranchus ocellatus.</title>
        <authorList>
            <person name="Maeda T."/>
            <person name="Takahashi S."/>
            <person name="Yoshida T."/>
            <person name="Shimamura S."/>
            <person name="Takaki Y."/>
            <person name="Nagai Y."/>
            <person name="Toyoda A."/>
            <person name="Suzuki Y."/>
            <person name="Arimoto A."/>
            <person name="Ishii H."/>
            <person name="Satoh N."/>
            <person name="Nishiyama T."/>
            <person name="Hasebe M."/>
            <person name="Maruyama T."/>
            <person name="Minagawa J."/>
            <person name="Obokata J."/>
            <person name="Shigenobu S."/>
        </authorList>
    </citation>
    <scope>NUCLEOTIDE SEQUENCE [LARGE SCALE GENOMIC DNA]</scope>
</reference>
<keyword evidence="6" id="KW-1185">Reference proteome</keyword>
<evidence type="ECO:0000256" key="3">
    <source>
        <dbReference type="ARBA" id="ARBA00044712"/>
    </source>
</evidence>
<dbReference type="GO" id="GO:0004482">
    <property type="term" value="F:mRNA 5'-cap (guanine-N7-)-methyltransferase activity"/>
    <property type="evidence" value="ECO:0007669"/>
    <property type="project" value="UniProtKB-EC"/>
</dbReference>
<dbReference type="SUPFAM" id="SSF56091">
    <property type="entry name" value="DNA ligase/mRNA capping enzyme, catalytic domain"/>
    <property type="match status" value="1"/>
</dbReference>
<comment type="catalytic activity">
    <reaction evidence="3">
        <text>a 5'-end (5'-triphosphoguanosine)-ribonucleoside in mRNA + S-adenosyl-L-methionine = a 5'-end (N(7)-methyl 5'-triphosphoguanosine)-ribonucleoside in mRNA + S-adenosyl-L-homocysteine</text>
        <dbReference type="Rhea" id="RHEA:67008"/>
        <dbReference type="Rhea" id="RHEA-COMP:17166"/>
        <dbReference type="Rhea" id="RHEA-COMP:17167"/>
        <dbReference type="ChEBI" id="CHEBI:57856"/>
        <dbReference type="ChEBI" id="CHEBI:59789"/>
        <dbReference type="ChEBI" id="CHEBI:156461"/>
        <dbReference type="ChEBI" id="CHEBI:167617"/>
        <dbReference type="EC" id="2.1.1.56"/>
    </reaction>
</comment>
<feature type="domain" description="MRNA cap 0 methyltransferase" evidence="4">
    <location>
        <begin position="672"/>
        <end position="955"/>
    </location>
</feature>
<sequence>MASKPNNQTLESLISQYRRFDASQGEAELEVRFRGVDSFIAGTVLRSLVAKKISVGDGTIAQTVNSIMDEDPSTLSPRLRGQSHGQTANLIRQISFADGKKTGERYYRKYPLAPPFRTRNSHGLDYNVVLSGEQALNGFFSSDASALIRVKCRASFVYIKSGEDSGSRWRIDLTVTRQLTGSDAQSGLSGVVTKMFRAGAMTPANMLDLLDLANPDSEHRSLYQYELEIEHLPGGDGKGRAAVRPSEVTTLVGEVLRLANPEYMKEAAYQAELFHVASFVVEAPGILRRFEHEWGLKRLVPQVQALTRIEYKSLYPPTGYFLLDKADGVRAIASVRDGGLRILADDLLEFHAPGYGPDSKVGKDCSPSEASRVANATILDGELVRKTDGGAFTFYAFDVIAVFGENVAAEGYEKRVSRLEVAVGALRAFGVGAEVKPIVHLTASEPSELKVQFLSPVFASRPYGTDGRILVEPGKPYRDTLTYKWKSRWATTIDCLARRPPASVLGTSFYADDPGHELYFLFVGINPDLFDALGLERVPGYRELFPSRLNSGSYFPIQFSPSGAPLAYLYQHPVEDPRKNTRGWEGWTRDIDRKVIEVRCAGSGEKCIGFGALSWQIVRVREDRTREIKTQQYFGNDFRIAELTMLNYSDPFEEYHLWDGLTLGYFAAPKAAIYAAQTAFTSFVKSRRIETDLSHAAWVVDAAIGKGQDFGRYLKAGVRHLVGIDLDQSALSELVRRKYSHAGGRHNKHASRRGPRKATTLFALWADLTSPHAEVSAKVRSIAGFPAAGADALVSNLAIHYFAGDIVFIRNFAALARSLVKDGGEVIITTMFGAKVHELLAAQGVAVGQSWDSRQEGVLKYSIRRDYAENSLTTAGQRIGVLLPFSNGEYYEEFLVNVDALVAEFTARGFSLVCASSFETYFGEYSLRHSTMYKLLTPEDFIFLSLYGEIVFRRKE</sequence>
<keyword evidence="1" id="KW-0489">Methyltransferase</keyword>
<gene>
    <name evidence="5" type="ORF">ElyMa_002530800</name>
</gene>
<keyword evidence="2" id="KW-0808">Transferase</keyword>
<comment type="caution">
    <text evidence="5">The sequence shown here is derived from an EMBL/GenBank/DDBJ whole genome shotgun (WGS) entry which is preliminary data.</text>
</comment>
<dbReference type="SUPFAM" id="SSF53335">
    <property type="entry name" value="S-adenosyl-L-methionine-dependent methyltransferases"/>
    <property type="match status" value="1"/>
</dbReference>
<accession>A0AAV4GTU0</accession>
<dbReference type="Proteomes" id="UP000762676">
    <property type="component" value="Unassembled WGS sequence"/>
</dbReference>
<evidence type="ECO:0000256" key="1">
    <source>
        <dbReference type="ARBA" id="ARBA00022603"/>
    </source>
</evidence>
<dbReference type="InterPro" id="IPR004971">
    <property type="entry name" value="mRNA_G-N7_MeTrfase_dom"/>
</dbReference>
<proteinExistence type="predicted"/>
<evidence type="ECO:0000313" key="5">
    <source>
        <dbReference type="EMBL" id="GFR88948.1"/>
    </source>
</evidence>
<name>A0AAV4GTU0_9GAST</name>
<dbReference type="PROSITE" id="PS51562">
    <property type="entry name" value="RNA_CAP0_MT"/>
    <property type="match status" value="1"/>
</dbReference>
<dbReference type="InterPro" id="IPR029063">
    <property type="entry name" value="SAM-dependent_MTases_sf"/>
</dbReference>
<dbReference type="Gene3D" id="3.40.50.150">
    <property type="entry name" value="Vaccinia Virus protein VP39"/>
    <property type="match status" value="1"/>
</dbReference>
<dbReference type="Gene3D" id="3.30.470.30">
    <property type="entry name" value="DNA ligase/mRNA capping enzyme"/>
    <property type="match status" value="1"/>
</dbReference>
<evidence type="ECO:0000256" key="2">
    <source>
        <dbReference type="ARBA" id="ARBA00022679"/>
    </source>
</evidence>
<dbReference type="AlphaFoldDB" id="A0AAV4GTU0"/>